<dbReference type="PANTHER" id="PTHR34039:SF1">
    <property type="entry name" value="UPF0102 PROTEIN YRAN"/>
    <property type="match status" value="1"/>
</dbReference>
<comment type="caution">
    <text evidence="3">The sequence shown here is derived from an EMBL/GenBank/DDBJ whole genome shotgun (WGS) entry which is preliminary data.</text>
</comment>
<dbReference type="Gene3D" id="3.40.1350.10">
    <property type="match status" value="1"/>
</dbReference>
<name>A0A176QBX6_9MICO</name>
<evidence type="ECO:0000256" key="1">
    <source>
        <dbReference type="ARBA" id="ARBA00006738"/>
    </source>
</evidence>
<dbReference type="Pfam" id="PF02021">
    <property type="entry name" value="UPF0102"/>
    <property type="match status" value="1"/>
</dbReference>
<dbReference type="NCBIfam" id="NF009150">
    <property type="entry name" value="PRK12497.1-3"/>
    <property type="match status" value="1"/>
</dbReference>
<dbReference type="HAMAP" id="MF_00048">
    <property type="entry name" value="UPF0102"/>
    <property type="match status" value="1"/>
</dbReference>
<keyword evidence="4" id="KW-1185">Reference proteome</keyword>
<dbReference type="AlphaFoldDB" id="A0A176QBX6"/>
<proteinExistence type="inferred from homology"/>
<dbReference type="RefSeq" id="WP_068276372.1">
    <property type="nucleotide sequence ID" value="NZ_LQZG01000003.1"/>
</dbReference>
<sequence length="123" mass="13916">MTEIPTDRRQVGAEGERVAERYLVTRGMEVVDRNWRCPTGEVDLVLRDGDELVVCEVKTRRSTRFGQPVEAITRAKLARLRRLAGCWLEAHEVPTRRVRLDVVALLRHPDGTYAVTHVRGAGA</sequence>
<dbReference type="PANTHER" id="PTHR34039">
    <property type="entry name" value="UPF0102 PROTEIN YRAN"/>
    <property type="match status" value="1"/>
</dbReference>
<dbReference type="GO" id="GO:0003676">
    <property type="term" value="F:nucleic acid binding"/>
    <property type="evidence" value="ECO:0007669"/>
    <property type="project" value="InterPro"/>
</dbReference>
<evidence type="ECO:0000313" key="3">
    <source>
        <dbReference type="EMBL" id="OAB87261.1"/>
    </source>
</evidence>
<dbReference type="SUPFAM" id="SSF52980">
    <property type="entry name" value="Restriction endonuclease-like"/>
    <property type="match status" value="1"/>
</dbReference>
<dbReference type="InterPro" id="IPR003509">
    <property type="entry name" value="UPF0102_YraN-like"/>
</dbReference>
<protein>
    <recommendedName>
        <fullName evidence="2">UPF0102 protein AWH69_09565</fullName>
    </recommendedName>
</protein>
<dbReference type="InterPro" id="IPR011856">
    <property type="entry name" value="tRNA_endonuc-like_dom_sf"/>
</dbReference>
<reference evidence="3 4" key="1">
    <citation type="submission" date="2016-01" db="EMBL/GenBank/DDBJ databases">
        <title>Janibacter melonis strain CD11_4 genome sequencing and assembly.</title>
        <authorList>
            <person name="Nair G.R."/>
            <person name="Kaur G."/>
            <person name="Chander A.M."/>
            <person name="Mayilraj S."/>
        </authorList>
    </citation>
    <scope>NUCLEOTIDE SEQUENCE [LARGE SCALE GENOMIC DNA]</scope>
    <source>
        <strain evidence="3 4">CD11-4</strain>
    </source>
</reference>
<gene>
    <name evidence="3" type="ORF">AWH69_09565</name>
</gene>
<organism evidence="3 4">
    <name type="scientific">Janibacter melonis</name>
    <dbReference type="NCBI Taxonomy" id="262209"/>
    <lineage>
        <taxon>Bacteria</taxon>
        <taxon>Bacillati</taxon>
        <taxon>Actinomycetota</taxon>
        <taxon>Actinomycetes</taxon>
        <taxon>Micrococcales</taxon>
        <taxon>Intrasporangiaceae</taxon>
        <taxon>Janibacter</taxon>
    </lineage>
</organism>
<evidence type="ECO:0000256" key="2">
    <source>
        <dbReference type="HAMAP-Rule" id="MF_00048"/>
    </source>
</evidence>
<dbReference type="InterPro" id="IPR011335">
    <property type="entry name" value="Restrct_endonuc-II-like"/>
</dbReference>
<dbReference type="EMBL" id="LQZG01000003">
    <property type="protein sequence ID" value="OAB87261.1"/>
    <property type="molecule type" value="Genomic_DNA"/>
</dbReference>
<dbReference type="Proteomes" id="UP000076976">
    <property type="component" value="Unassembled WGS sequence"/>
</dbReference>
<dbReference type="NCBIfam" id="NF009154">
    <property type="entry name" value="PRK12497.3-3"/>
    <property type="match status" value="1"/>
</dbReference>
<comment type="similarity">
    <text evidence="1 2">Belongs to the UPF0102 family.</text>
</comment>
<dbReference type="CDD" id="cd20736">
    <property type="entry name" value="PoNe_Nuclease"/>
    <property type="match status" value="1"/>
</dbReference>
<evidence type="ECO:0000313" key="4">
    <source>
        <dbReference type="Proteomes" id="UP000076976"/>
    </source>
</evidence>
<dbReference type="STRING" id="262209.AWH69_09565"/>
<accession>A0A176QBX6</accession>